<feature type="transmembrane region" description="Helical" evidence="1">
    <location>
        <begin position="298"/>
        <end position="319"/>
    </location>
</feature>
<keyword evidence="1" id="KW-1133">Transmembrane helix</keyword>
<feature type="transmembrane region" description="Helical" evidence="1">
    <location>
        <begin position="62"/>
        <end position="83"/>
    </location>
</feature>
<evidence type="ECO:0000313" key="2">
    <source>
        <dbReference type="EMBL" id="EFB91689.1"/>
    </source>
</evidence>
<organism evidence="2 3">
    <name type="scientific">Pyramidobacter piscolens W5455</name>
    <dbReference type="NCBI Taxonomy" id="352165"/>
    <lineage>
        <taxon>Bacteria</taxon>
        <taxon>Thermotogati</taxon>
        <taxon>Synergistota</taxon>
        <taxon>Synergistia</taxon>
        <taxon>Synergistales</taxon>
        <taxon>Dethiosulfovibrionaceae</taxon>
        <taxon>Pyramidobacter</taxon>
    </lineage>
</organism>
<dbReference type="RefSeq" id="WP_009163829.1">
    <property type="nucleotide sequence ID" value="NZ_ADFP01000023.1"/>
</dbReference>
<keyword evidence="1" id="KW-0812">Transmembrane</keyword>
<keyword evidence="3" id="KW-1185">Reference proteome</keyword>
<feature type="transmembrane region" description="Helical" evidence="1">
    <location>
        <begin position="362"/>
        <end position="384"/>
    </location>
</feature>
<feature type="transmembrane region" description="Helical" evidence="1">
    <location>
        <begin position="331"/>
        <end position="350"/>
    </location>
</feature>
<evidence type="ECO:0000313" key="3">
    <source>
        <dbReference type="Proteomes" id="UP000006462"/>
    </source>
</evidence>
<gene>
    <name evidence="2" type="ORF">HMPREF7215_1681</name>
</gene>
<reference evidence="2 3" key="1">
    <citation type="submission" date="2009-12" db="EMBL/GenBank/DDBJ databases">
        <authorList>
            <person name="Shrivastava S."/>
            <person name="Madupu R."/>
            <person name="Durkin A.S."/>
            <person name="Torralba M."/>
            <person name="Methe B."/>
            <person name="Sutton G.G."/>
            <person name="Strausberg R.L."/>
            <person name="Nelson K.E."/>
        </authorList>
    </citation>
    <scope>NUCLEOTIDE SEQUENCE [LARGE SCALE GENOMIC DNA]</scope>
    <source>
        <strain evidence="2 3">W5455</strain>
    </source>
</reference>
<sequence length="385" mass="40231">MKANGETVKLKKEIGKEAFVFLFFFLAFFVGIGSVMGCANMFKTMMLTGYQLLTSVCFHLMAVSVLAGGAAGLLSEFGVIALINRVLRPVIYPLYGLPGSSALGIMNCYLSDNPAILAFAQDDNFKRYFKKYQMAALTNLGTAFGMGLIITTTMMSLSVDGAMKAALIGNLGAIAGSVVSVRLMLRKTKAYYGVDAAMLTSGGETIPADMRVVREGSVGSRFIQSMLHGGKSGVDMGLSIIPGVLLICTIVLMLTNGPGPDGVYTGAAGEGVALLPMIGAKLRFLLDPLFGFQSPEAIAVPITALGSSGAAIGMVGDLVKKGAATGNDLAVFTAICMCWSGYFSTHIAMMDALDMKEMTGNAILSHTIGGLCAGIAAHLLWMLVG</sequence>
<dbReference type="Proteomes" id="UP000006462">
    <property type="component" value="Unassembled WGS sequence"/>
</dbReference>
<feature type="transmembrane region" description="Helical" evidence="1">
    <location>
        <begin position="165"/>
        <end position="185"/>
    </location>
</feature>
<feature type="transmembrane region" description="Helical" evidence="1">
    <location>
        <begin position="20"/>
        <end position="42"/>
    </location>
</feature>
<name>A0ABP2HWL9_9BACT</name>
<evidence type="ECO:0000256" key="1">
    <source>
        <dbReference type="SAM" id="Phobius"/>
    </source>
</evidence>
<comment type="caution">
    <text evidence="2">The sequence shown here is derived from an EMBL/GenBank/DDBJ whole genome shotgun (WGS) entry which is preliminary data.</text>
</comment>
<feature type="transmembrane region" description="Helical" evidence="1">
    <location>
        <begin position="236"/>
        <end position="255"/>
    </location>
</feature>
<keyword evidence="1" id="KW-0472">Membrane</keyword>
<dbReference type="EMBL" id="ADFP01000023">
    <property type="protein sequence ID" value="EFB91689.1"/>
    <property type="molecule type" value="Genomic_DNA"/>
</dbReference>
<accession>A0ABP2HWL9</accession>
<feature type="transmembrane region" description="Helical" evidence="1">
    <location>
        <begin position="136"/>
        <end position="159"/>
    </location>
</feature>
<protein>
    <submittedName>
        <fullName evidence="2">Transporter gate domain protein</fullName>
    </submittedName>
</protein>
<dbReference type="GeneID" id="90987484"/>
<proteinExistence type="predicted"/>